<comment type="function">
    <text evidence="2">Acts as component of the GARP complex that is involved in retrograde transport from early and late endosomes to the trans-Golgi network (TGN).</text>
</comment>
<name>A0AAN8EL00_9EURO</name>
<organism evidence="4 5">
    <name type="scientific">Knufia fluminis</name>
    <dbReference type="NCBI Taxonomy" id="191047"/>
    <lineage>
        <taxon>Eukaryota</taxon>
        <taxon>Fungi</taxon>
        <taxon>Dikarya</taxon>
        <taxon>Ascomycota</taxon>
        <taxon>Pezizomycotina</taxon>
        <taxon>Eurotiomycetes</taxon>
        <taxon>Chaetothyriomycetidae</taxon>
        <taxon>Chaetothyriales</taxon>
        <taxon>Trichomeriaceae</taxon>
        <taxon>Knufia</taxon>
    </lineage>
</organism>
<keyword evidence="2" id="KW-0333">Golgi apparatus</keyword>
<keyword evidence="2" id="KW-0653">Protein transport</keyword>
<feature type="region of interest" description="Disordered" evidence="3">
    <location>
        <begin position="1"/>
        <end position="93"/>
    </location>
</feature>
<dbReference type="PANTHER" id="PTHR15954:SF4">
    <property type="entry name" value="VACUOLAR PROTEIN SORTING-ASSOCIATED PROTEIN 51 HOMOLOG"/>
    <property type="match status" value="1"/>
</dbReference>
<dbReference type="InterPro" id="IPR014812">
    <property type="entry name" value="Vps51"/>
</dbReference>
<dbReference type="GO" id="GO:0006869">
    <property type="term" value="P:lipid transport"/>
    <property type="evidence" value="ECO:0007669"/>
    <property type="project" value="UniProtKB-UniRule"/>
</dbReference>
<dbReference type="GO" id="GO:1990745">
    <property type="term" value="C:EARP complex"/>
    <property type="evidence" value="ECO:0007669"/>
    <property type="project" value="TreeGrafter"/>
</dbReference>
<evidence type="ECO:0000256" key="3">
    <source>
        <dbReference type="SAM" id="MobiDB-lite"/>
    </source>
</evidence>
<dbReference type="GO" id="GO:0016020">
    <property type="term" value="C:membrane"/>
    <property type="evidence" value="ECO:0007669"/>
    <property type="project" value="TreeGrafter"/>
</dbReference>
<comment type="similarity">
    <text evidence="1 2">Belongs to the VPS51 family.</text>
</comment>
<dbReference type="GO" id="GO:0007030">
    <property type="term" value="P:Golgi organization"/>
    <property type="evidence" value="ECO:0007669"/>
    <property type="project" value="UniProtKB-UniRule"/>
</dbReference>
<evidence type="ECO:0000313" key="4">
    <source>
        <dbReference type="EMBL" id="KAK5958089.1"/>
    </source>
</evidence>
<dbReference type="GO" id="GO:0015031">
    <property type="term" value="P:protein transport"/>
    <property type="evidence" value="ECO:0007669"/>
    <property type="project" value="UniProtKB-UniRule"/>
</dbReference>
<dbReference type="AlphaFoldDB" id="A0AAN8EL00"/>
<dbReference type="GO" id="GO:0000938">
    <property type="term" value="C:GARP complex"/>
    <property type="evidence" value="ECO:0007669"/>
    <property type="project" value="UniProtKB-UniRule"/>
</dbReference>
<gene>
    <name evidence="4" type="ORF">OHC33_001279</name>
</gene>
<sequence length="307" mass="33744">MATISSPRTQSPAPGTPRIKSPSIADTPTSSTRGSIDLPLTARPQPGQPPRRGNRAALRDYYNLKSKPGAPAPVPGAQGDLRRTGSITSTTSDISTAPSIATLTENTSTTSSLTAQLDNTDFDAEGYIHDLLAKSSLRDILKVEATLVSEIRNLDGERKALVYDNYSKLIKAVGTIGEMQRGMNDSTTGGLREVKELETKIEGLRASVTEIVGQKDMEDGEARMKRRGLKEDKRKKEVVRWVLDAPDRLAKLVDGGKQDEADKEWKVVKSYLDKWTGVKGVEDIRRRCEEVVLEHWDDRKPEETSDG</sequence>
<dbReference type="GO" id="GO:0042147">
    <property type="term" value="P:retrograde transport, endosome to Golgi"/>
    <property type="evidence" value="ECO:0007669"/>
    <property type="project" value="UniProtKB-UniRule"/>
</dbReference>
<proteinExistence type="inferred from homology"/>
<comment type="caution">
    <text evidence="4">The sequence shown here is derived from an EMBL/GenBank/DDBJ whole genome shotgun (WGS) entry which is preliminary data.</text>
</comment>
<dbReference type="Pfam" id="PF08700">
    <property type="entry name" value="VPS51_Exo84_N"/>
    <property type="match status" value="1"/>
</dbReference>
<dbReference type="Proteomes" id="UP001316803">
    <property type="component" value="Unassembled WGS sequence"/>
</dbReference>
<evidence type="ECO:0000256" key="2">
    <source>
        <dbReference type="RuleBase" id="RU368010"/>
    </source>
</evidence>
<reference evidence="4 5" key="1">
    <citation type="submission" date="2022-12" db="EMBL/GenBank/DDBJ databases">
        <title>Genomic features and morphological characterization of a novel Knufia sp. strain isolated from spacecraft assembly facility.</title>
        <authorList>
            <person name="Teixeira M."/>
            <person name="Chander A.M."/>
            <person name="Stajich J.E."/>
            <person name="Venkateswaran K."/>
        </authorList>
    </citation>
    <scope>NUCLEOTIDE SEQUENCE [LARGE SCALE GENOMIC DNA]</scope>
    <source>
        <strain evidence="4 5">FJI-L2-BK-P2</strain>
    </source>
</reference>
<protein>
    <recommendedName>
        <fullName evidence="2">Vacuolar protein sorting-associated protein 51 homolog</fullName>
    </recommendedName>
</protein>
<dbReference type="GO" id="GO:0048193">
    <property type="term" value="P:Golgi vesicle transport"/>
    <property type="evidence" value="ECO:0007669"/>
    <property type="project" value="TreeGrafter"/>
</dbReference>
<dbReference type="EMBL" id="JAKLMC020000002">
    <property type="protein sequence ID" value="KAK5958089.1"/>
    <property type="molecule type" value="Genomic_DNA"/>
</dbReference>
<feature type="compositionally biased region" description="Polar residues" evidence="3">
    <location>
        <begin position="1"/>
        <end position="13"/>
    </location>
</feature>
<keyword evidence="2" id="KW-0813">Transport</keyword>
<dbReference type="GO" id="GO:0005829">
    <property type="term" value="C:cytosol"/>
    <property type="evidence" value="ECO:0007669"/>
    <property type="project" value="GOC"/>
</dbReference>
<keyword evidence="2" id="KW-0445">Lipid transport</keyword>
<keyword evidence="5" id="KW-1185">Reference proteome</keyword>
<dbReference type="GO" id="GO:0032456">
    <property type="term" value="P:endocytic recycling"/>
    <property type="evidence" value="ECO:0007669"/>
    <property type="project" value="TreeGrafter"/>
</dbReference>
<comment type="subcellular location">
    <subcellularLocation>
        <location evidence="2">Golgi apparatus</location>
        <location evidence="2">trans-Golgi network</location>
    </subcellularLocation>
</comment>
<evidence type="ECO:0000256" key="1">
    <source>
        <dbReference type="ARBA" id="ARBA00006080"/>
    </source>
</evidence>
<feature type="compositionally biased region" description="Polar residues" evidence="3">
    <location>
        <begin position="24"/>
        <end position="34"/>
    </location>
</feature>
<evidence type="ECO:0000313" key="5">
    <source>
        <dbReference type="Proteomes" id="UP001316803"/>
    </source>
</evidence>
<dbReference type="PANTHER" id="PTHR15954">
    <property type="entry name" value="VACUOLAR PROTEIN SORTING-ASSOCIATED PROTEIN 51 HOMOLOG"/>
    <property type="match status" value="1"/>
</dbReference>
<comment type="subunit">
    <text evidence="2">Component of the Golgi-associated retrograde protein (GARP) complex.</text>
</comment>
<accession>A0AAN8EL00</accession>